<dbReference type="InterPro" id="IPR036179">
    <property type="entry name" value="Ig-like_dom_sf"/>
</dbReference>
<dbReference type="OrthoDB" id="10012075at2759"/>
<evidence type="ECO:0000313" key="5">
    <source>
        <dbReference type="Proteomes" id="UP000677803"/>
    </source>
</evidence>
<dbReference type="Pfam" id="PF13895">
    <property type="entry name" value="Ig_2"/>
    <property type="match status" value="1"/>
</dbReference>
<proteinExistence type="predicted"/>
<dbReference type="Gene3D" id="2.60.40.10">
    <property type="entry name" value="Immunoglobulins"/>
    <property type="match status" value="3"/>
</dbReference>
<dbReference type="InterPro" id="IPR003598">
    <property type="entry name" value="Ig_sub2"/>
</dbReference>
<dbReference type="Pfam" id="PF13927">
    <property type="entry name" value="Ig_3"/>
    <property type="match status" value="1"/>
</dbReference>
<keyword evidence="1" id="KW-0472">Membrane</keyword>
<feature type="transmembrane region" description="Helical" evidence="1">
    <location>
        <begin position="301"/>
        <end position="325"/>
    </location>
</feature>
<evidence type="ECO:0000313" key="4">
    <source>
        <dbReference type="EMBL" id="CAG6015944.1"/>
    </source>
</evidence>
<dbReference type="CDD" id="cd00096">
    <property type="entry name" value="Ig"/>
    <property type="match status" value="1"/>
</dbReference>
<keyword evidence="1" id="KW-0812">Transmembrane</keyword>
<keyword evidence="1" id="KW-1133">Transmembrane helix</keyword>
<feature type="chain" id="PRO_5035760302" evidence="2">
    <location>
        <begin position="17"/>
        <end position="351"/>
    </location>
</feature>
<sequence>MIEVLLFLMMKPGVESTAVGTVTFENPDYCAFTGSSVQFKCFYNYSDEETVRKTSWYKGEMKDGTMQRVSLSLIPSYQNRWIYRGDYQHNCSLELHDLQDTDTGYYFFRFDTNKYGWRSKGSLYLSVTELQATVSPQRVRVGNTVTLECKTTCQLPIVWLRDGHRVTKSQFRAQAEDAGNYSCSAEGPNPKQSHPVALDVWYPPINVSIEVSGGDMLTEGSSVNLTCNSVANPAADGYTWYRTAASSTSSLLQVGSGQVLTISPMEESHNGLYVCQAKNPVGQNNSTMVLVAVGEEGINRFIVLGIRVLGIIVMLLLPLAVVCAWRRSRRSTAEEERASNDYENITVTEFK</sequence>
<dbReference type="PANTHER" id="PTHR46013">
    <property type="entry name" value="VASCULAR CELL ADHESION MOLECULE 1"/>
    <property type="match status" value="1"/>
</dbReference>
<reference evidence="4" key="1">
    <citation type="submission" date="2021-05" db="EMBL/GenBank/DDBJ databases">
        <authorList>
            <person name="Tigano A."/>
        </authorList>
    </citation>
    <scope>NUCLEOTIDE SEQUENCE</scope>
</reference>
<dbReference type="PROSITE" id="PS50835">
    <property type="entry name" value="IG_LIKE"/>
    <property type="match status" value="2"/>
</dbReference>
<dbReference type="Pfam" id="PF07686">
    <property type="entry name" value="V-set"/>
    <property type="match status" value="1"/>
</dbReference>
<dbReference type="InterPro" id="IPR013106">
    <property type="entry name" value="Ig_V-set"/>
</dbReference>
<dbReference type="SUPFAM" id="SSF48726">
    <property type="entry name" value="Immunoglobulin"/>
    <property type="match status" value="2"/>
</dbReference>
<dbReference type="InterPro" id="IPR007110">
    <property type="entry name" value="Ig-like_dom"/>
</dbReference>
<evidence type="ECO:0000256" key="2">
    <source>
        <dbReference type="SAM" id="SignalP"/>
    </source>
</evidence>
<protein>
    <submittedName>
        <fullName evidence="4">(Atlantic silverside) hypothetical protein</fullName>
    </submittedName>
</protein>
<name>A0A8S4BPB9_9TELE</name>
<dbReference type="Proteomes" id="UP000677803">
    <property type="component" value="Unassembled WGS sequence"/>
</dbReference>
<accession>A0A8S4BPB9</accession>
<dbReference type="EMBL" id="CAJRST010038888">
    <property type="protein sequence ID" value="CAG6015944.1"/>
    <property type="molecule type" value="Genomic_DNA"/>
</dbReference>
<keyword evidence="5" id="KW-1185">Reference proteome</keyword>
<comment type="caution">
    <text evidence="4">The sequence shown here is derived from an EMBL/GenBank/DDBJ whole genome shotgun (WGS) entry which is preliminary data.</text>
</comment>
<dbReference type="AlphaFoldDB" id="A0A8S4BPB9"/>
<dbReference type="InterPro" id="IPR013783">
    <property type="entry name" value="Ig-like_fold"/>
</dbReference>
<evidence type="ECO:0000259" key="3">
    <source>
        <dbReference type="PROSITE" id="PS50835"/>
    </source>
</evidence>
<feature type="domain" description="Ig-like" evidence="3">
    <location>
        <begin position="203"/>
        <end position="292"/>
    </location>
</feature>
<keyword evidence="2" id="KW-0732">Signal</keyword>
<dbReference type="SMART" id="SM00409">
    <property type="entry name" value="IG"/>
    <property type="match status" value="3"/>
</dbReference>
<gene>
    <name evidence="4" type="ORF">MMEN_LOCUS19917</name>
</gene>
<evidence type="ECO:0000256" key="1">
    <source>
        <dbReference type="SAM" id="Phobius"/>
    </source>
</evidence>
<feature type="signal peptide" evidence="2">
    <location>
        <begin position="1"/>
        <end position="16"/>
    </location>
</feature>
<dbReference type="SMART" id="SM00408">
    <property type="entry name" value="IGc2"/>
    <property type="match status" value="2"/>
</dbReference>
<dbReference type="InterPro" id="IPR003599">
    <property type="entry name" value="Ig_sub"/>
</dbReference>
<organism evidence="4 5">
    <name type="scientific">Menidia menidia</name>
    <name type="common">Atlantic silverside</name>
    <dbReference type="NCBI Taxonomy" id="238744"/>
    <lineage>
        <taxon>Eukaryota</taxon>
        <taxon>Metazoa</taxon>
        <taxon>Chordata</taxon>
        <taxon>Craniata</taxon>
        <taxon>Vertebrata</taxon>
        <taxon>Euteleostomi</taxon>
        <taxon>Actinopterygii</taxon>
        <taxon>Neopterygii</taxon>
        <taxon>Teleostei</taxon>
        <taxon>Neoteleostei</taxon>
        <taxon>Acanthomorphata</taxon>
        <taxon>Ovalentaria</taxon>
        <taxon>Atherinomorphae</taxon>
        <taxon>Atheriniformes</taxon>
        <taxon>Atherinopsidae</taxon>
        <taxon>Menidiinae</taxon>
        <taxon>Menidia</taxon>
    </lineage>
</organism>
<dbReference type="PANTHER" id="PTHR46013:SF4">
    <property type="entry name" value="B-CELL RECEPTOR CD22-RELATED"/>
    <property type="match status" value="1"/>
</dbReference>
<feature type="domain" description="Ig-like" evidence="3">
    <location>
        <begin position="128"/>
        <end position="199"/>
    </location>
</feature>